<dbReference type="OrthoDB" id="2819999at2"/>
<dbReference type="RefSeq" id="WP_148990265.1">
    <property type="nucleotide sequence ID" value="NZ_VTEV01000016.1"/>
</dbReference>
<gene>
    <name evidence="1" type="ORF">FZC76_22160</name>
</gene>
<sequence length="262" mass="30884">MSLMNEKQLEENYYIISCDHPHKLYGATLADLKNPPVMKEFVKFYGDKLKAKTPQVAATYFSKYYGWVLAGFHYFHSLNYRVETDPSNIELQLYFDEENDYYGLVFKLLDSSLQLQNREVIEADIQDLYKHNVIPLLQAFALETGIKIRELWGQLSLGLYFGYDFNLEEASCANNQKQNVEQDFFFITKRLEPELFMEQKNPLDITFKMIPNAHNPEIFQRMKPTCCLYYQTEDSTNKCYGCPRLSDKEREVRRQEIMANAN</sequence>
<organism evidence="1 2">
    <name type="scientific">Sutcliffiella horikoshii</name>
    <dbReference type="NCBI Taxonomy" id="79883"/>
    <lineage>
        <taxon>Bacteria</taxon>
        <taxon>Bacillati</taxon>
        <taxon>Bacillota</taxon>
        <taxon>Bacilli</taxon>
        <taxon>Bacillales</taxon>
        <taxon>Bacillaceae</taxon>
        <taxon>Sutcliffiella</taxon>
    </lineage>
</organism>
<protein>
    <recommendedName>
        <fullName evidence="3">Ferric siderophore reductase C-terminal domain-containing protein</fullName>
    </recommendedName>
</protein>
<reference evidence="1 2" key="1">
    <citation type="submission" date="2019-08" db="EMBL/GenBank/DDBJ databases">
        <title>Bacillus genomes from the desert of Cuatro Cienegas, Coahuila.</title>
        <authorList>
            <person name="Olmedo-Alvarez G."/>
        </authorList>
    </citation>
    <scope>NUCLEOTIDE SEQUENCE [LARGE SCALE GENOMIC DNA]</scope>
    <source>
        <strain evidence="1 2">CH28_1T</strain>
    </source>
</reference>
<dbReference type="EMBL" id="VTEV01000016">
    <property type="protein sequence ID" value="TYS59538.1"/>
    <property type="molecule type" value="Genomic_DNA"/>
</dbReference>
<evidence type="ECO:0000313" key="1">
    <source>
        <dbReference type="EMBL" id="TYS59538.1"/>
    </source>
</evidence>
<dbReference type="Proteomes" id="UP000322524">
    <property type="component" value="Unassembled WGS sequence"/>
</dbReference>
<dbReference type="AlphaFoldDB" id="A0A5D4SBC0"/>
<evidence type="ECO:0000313" key="2">
    <source>
        <dbReference type="Proteomes" id="UP000322524"/>
    </source>
</evidence>
<proteinExistence type="predicted"/>
<name>A0A5D4SBC0_9BACI</name>
<evidence type="ECO:0008006" key="3">
    <source>
        <dbReference type="Google" id="ProtNLM"/>
    </source>
</evidence>
<accession>A0A5D4SBC0</accession>
<comment type="caution">
    <text evidence="1">The sequence shown here is derived from an EMBL/GenBank/DDBJ whole genome shotgun (WGS) entry which is preliminary data.</text>
</comment>